<comment type="caution">
    <text evidence="2">The sequence shown here is derived from an EMBL/GenBank/DDBJ whole genome shotgun (WGS) entry which is preliminary data.</text>
</comment>
<accession>A0ABR3XAD4</accession>
<keyword evidence="1" id="KW-1133">Transmembrane helix</keyword>
<protein>
    <recommendedName>
        <fullName evidence="4">Tetraspanin</fullName>
    </recommendedName>
</protein>
<feature type="transmembrane region" description="Helical" evidence="1">
    <location>
        <begin position="7"/>
        <end position="30"/>
    </location>
</feature>
<keyword evidence="1" id="KW-0472">Membrane</keyword>
<evidence type="ECO:0000313" key="2">
    <source>
        <dbReference type="EMBL" id="KAL1872931.1"/>
    </source>
</evidence>
<reference evidence="2 3" key="1">
    <citation type="journal article" date="2024" name="IMA Fungus">
        <title>IMA Genome - F19 : A genome assembly and annotation guide to empower mycologists, including annotated draft genome sequences of Ceratocystis pirilliformis, Diaporthe australafricana, Fusarium ophioides, Paecilomyces lecythidis, and Sporothrix stenoceras.</title>
        <authorList>
            <person name="Aylward J."/>
            <person name="Wilson A.M."/>
            <person name="Visagie C.M."/>
            <person name="Spraker J."/>
            <person name="Barnes I."/>
            <person name="Buitendag C."/>
            <person name="Ceriani C."/>
            <person name="Del Mar Angel L."/>
            <person name="du Plessis D."/>
            <person name="Fuchs T."/>
            <person name="Gasser K."/>
            <person name="Kramer D."/>
            <person name="Li W."/>
            <person name="Munsamy K."/>
            <person name="Piso A."/>
            <person name="Price J.L."/>
            <person name="Sonnekus B."/>
            <person name="Thomas C."/>
            <person name="van der Nest A."/>
            <person name="van Dijk A."/>
            <person name="van Heerden A."/>
            <person name="van Vuuren N."/>
            <person name="Yilmaz N."/>
            <person name="Duong T.A."/>
            <person name="van der Merwe N.A."/>
            <person name="Wingfield M.J."/>
            <person name="Wingfield B.D."/>
        </authorList>
    </citation>
    <scope>NUCLEOTIDE SEQUENCE [LARGE SCALE GENOMIC DNA]</scope>
    <source>
        <strain evidence="2 3">CMW 18167</strain>
    </source>
</reference>
<keyword evidence="3" id="KW-1185">Reference proteome</keyword>
<name>A0ABR3XAD4_9EURO</name>
<evidence type="ECO:0000313" key="3">
    <source>
        <dbReference type="Proteomes" id="UP001583193"/>
    </source>
</evidence>
<dbReference type="Proteomes" id="UP001583193">
    <property type="component" value="Unassembled WGS sequence"/>
</dbReference>
<proteinExistence type="predicted"/>
<gene>
    <name evidence="2" type="ORF">Plec18167_006582</name>
</gene>
<organism evidence="2 3">
    <name type="scientific">Paecilomyces lecythidis</name>
    <dbReference type="NCBI Taxonomy" id="3004212"/>
    <lineage>
        <taxon>Eukaryota</taxon>
        <taxon>Fungi</taxon>
        <taxon>Dikarya</taxon>
        <taxon>Ascomycota</taxon>
        <taxon>Pezizomycotina</taxon>
        <taxon>Eurotiomycetes</taxon>
        <taxon>Eurotiomycetidae</taxon>
        <taxon>Eurotiales</taxon>
        <taxon>Thermoascaceae</taxon>
        <taxon>Paecilomyces</taxon>
    </lineage>
</organism>
<dbReference type="EMBL" id="JAVDPF010000023">
    <property type="protein sequence ID" value="KAL1872931.1"/>
    <property type="molecule type" value="Genomic_DNA"/>
</dbReference>
<feature type="transmembrane region" description="Helical" evidence="1">
    <location>
        <begin position="180"/>
        <end position="203"/>
    </location>
</feature>
<evidence type="ECO:0008006" key="4">
    <source>
        <dbReference type="Google" id="ProtNLM"/>
    </source>
</evidence>
<keyword evidence="1" id="KW-0812">Transmembrane</keyword>
<sequence length="224" mass="24672">MANGILLTFFGADLAFLLGGVLLLVGGLVMEMVLNGTKTVGNVDKILLLQMFPIKGAIVNAIFVFVTFVMSLLGIMLPGNRFWLKCHGYFVWFCAIFTMVLGLVVWFETLKTRSNLDALWGRQSAQTQSLLQQRFDCCGYTNSTSPPFIQDSVCTTPLVAAQKGGCATPFTSFANPFLDIIFTADFGIVAIDMILLLCVAVVVKDRKEKERYRLIDAKNGFQGI</sequence>
<feature type="transmembrane region" description="Helical" evidence="1">
    <location>
        <begin position="89"/>
        <end position="107"/>
    </location>
</feature>
<feature type="transmembrane region" description="Helical" evidence="1">
    <location>
        <begin position="57"/>
        <end position="77"/>
    </location>
</feature>
<evidence type="ECO:0000256" key="1">
    <source>
        <dbReference type="SAM" id="Phobius"/>
    </source>
</evidence>